<evidence type="ECO:0000313" key="1">
    <source>
        <dbReference type="EMBL" id="MDY7224780.1"/>
    </source>
</evidence>
<dbReference type="EMBL" id="JAXIVS010000001">
    <property type="protein sequence ID" value="MDY7224780.1"/>
    <property type="molecule type" value="Genomic_DNA"/>
</dbReference>
<comment type="caution">
    <text evidence="1">The sequence shown here is derived from an EMBL/GenBank/DDBJ whole genome shotgun (WGS) entry which is preliminary data.</text>
</comment>
<proteinExistence type="predicted"/>
<organism evidence="1 2">
    <name type="scientific">Hyalangium rubrum</name>
    <dbReference type="NCBI Taxonomy" id="3103134"/>
    <lineage>
        <taxon>Bacteria</taxon>
        <taxon>Pseudomonadati</taxon>
        <taxon>Myxococcota</taxon>
        <taxon>Myxococcia</taxon>
        <taxon>Myxococcales</taxon>
        <taxon>Cystobacterineae</taxon>
        <taxon>Archangiaceae</taxon>
        <taxon>Hyalangium</taxon>
    </lineage>
</organism>
<dbReference type="RefSeq" id="WP_321543512.1">
    <property type="nucleotide sequence ID" value="NZ_JAXIVS010000001.1"/>
</dbReference>
<sequence length="244" mass="27487">MNRVLEYLEQKRQELEQLPFILFVQDRSIDPWQRLSFAPCLAPMTMGFADLMVYGLRDVDSKDPDQQTLNAHTVVDDQHWRYLLQDLETLGMNAPMNFSGALEQLWGKHCGQTRNLIYTTMALARGATPIIRLVTLEAIEVAADVGFSKFRQVGQEIAAKTGKKLIYFGQSHQDVEDEHEAMGAKSIRGLITAHTWTPEEEKVALRHVDQVSACFTAMGAELLAYLLKAREAGPFWPLNPPKAG</sequence>
<gene>
    <name evidence="1" type="ORF">SYV04_00230</name>
</gene>
<protein>
    <recommendedName>
        <fullName evidence="3">Iron-containing redox enzyme family protein</fullName>
    </recommendedName>
</protein>
<dbReference type="Proteomes" id="UP001291309">
    <property type="component" value="Unassembled WGS sequence"/>
</dbReference>
<dbReference type="InterPro" id="IPR016084">
    <property type="entry name" value="Haem_Oase-like_multi-hlx"/>
</dbReference>
<keyword evidence="2" id="KW-1185">Reference proteome</keyword>
<evidence type="ECO:0008006" key="3">
    <source>
        <dbReference type="Google" id="ProtNLM"/>
    </source>
</evidence>
<dbReference type="Gene3D" id="1.20.910.10">
    <property type="entry name" value="Heme oxygenase-like"/>
    <property type="match status" value="1"/>
</dbReference>
<accession>A0ABU5GUC7</accession>
<evidence type="ECO:0000313" key="2">
    <source>
        <dbReference type="Proteomes" id="UP001291309"/>
    </source>
</evidence>
<name>A0ABU5GUC7_9BACT</name>
<reference evidence="1 2" key="1">
    <citation type="submission" date="2023-12" db="EMBL/GenBank/DDBJ databases">
        <title>the genome sequence of Hyalangium sp. s54d21.</title>
        <authorList>
            <person name="Zhang X."/>
        </authorList>
    </citation>
    <scope>NUCLEOTIDE SEQUENCE [LARGE SCALE GENOMIC DNA]</scope>
    <source>
        <strain evidence="2">s54d21</strain>
    </source>
</reference>